<feature type="compositionally biased region" description="Basic residues" evidence="1">
    <location>
        <begin position="1"/>
        <end position="21"/>
    </location>
</feature>
<name>G0RYU1_CHATD</name>
<feature type="region of interest" description="Disordered" evidence="1">
    <location>
        <begin position="1"/>
        <end position="131"/>
    </location>
</feature>
<dbReference type="Proteomes" id="UP000008066">
    <property type="component" value="Unassembled WGS sequence"/>
</dbReference>
<organism evidence="3">
    <name type="scientific">Chaetomium thermophilum (strain DSM 1495 / CBS 144.50 / IMI 039719)</name>
    <name type="common">Thermochaetoides thermophila</name>
    <dbReference type="NCBI Taxonomy" id="759272"/>
    <lineage>
        <taxon>Eukaryota</taxon>
        <taxon>Fungi</taxon>
        <taxon>Dikarya</taxon>
        <taxon>Ascomycota</taxon>
        <taxon>Pezizomycotina</taxon>
        <taxon>Sordariomycetes</taxon>
        <taxon>Sordariomycetidae</taxon>
        <taxon>Sordariales</taxon>
        <taxon>Chaetomiaceae</taxon>
        <taxon>Thermochaetoides</taxon>
    </lineage>
</organism>
<sequence>MGANQRRRPSVLRKARDHRQRNLISQRPNCLGPFTPGYQDCPTRPKVLQGRAVKPTKEERSSIRKEGRAAYKTKLAESRNAQDVTPSPLDLMEAEPSAADTSRSHPQRPKRPWFPWRDVDNASELPWDGDN</sequence>
<accession>G0RYU1</accession>
<keyword evidence="3" id="KW-1185">Reference proteome</keyword>
<dbReference type="EMBL" id="GL988032">
    <property type="protein sequence ID" value="EGS23369.1"/>
    <property type="molecule type" value="Genomic_DNA"/>
</dbReference>
<evidence type="ECO:0000313" key="3">
    <source>
        <dbReference type="Proteomes" id="UP000008066"/>
    </source>
</evidence>
<protein>
    <submittedName>
        <fullName evidence="2">Uncharacterized protein</fullName>
    </submittedName>
</protein>
<dbReference type="GeneID" id="18254095"/>
<dbReference type="HOGENOM" id="CLU_1927356_0_0_1"/>
<proteinExistence type="predicted"/>
<reference evidence="2 3" key="1">
    <citation type="journal article" date="2011" name="Cell">
        <title>Insight into structure and assembly of the nuclear pore complex by utilizing the genome of a eukaryotic thermophile.</title>
        <authorList>
            <person name="Amlacher S."/>
            <person name="Sarges P."/>
            <person name="Flemming D."/>
            <person name="van Noort V."/>
            <person name="Kunze R."/>
            <person name="Devos D.P."/>
            <person name="Arumugam M."/>
            <person name="Bork P."/>
            <person name="Hurt E."/>
        </authorList>
    </citation>
    <scope>NUCLEOTIDE SEQUENCE [LARGE SCALE GENOMIC DNA]</scope>
    <source>
        <strain evidence="3">DSM 1495 / CBS 144.50 / IMI 039719</strain>
    </source>
</reference>
<evidence type="ECO:0000256" key="1">
    <source>
        <dbReference type="SAM" id="MobiDB-lite"/>
    </source>
</evidence>
<dbReference type="KEGG" id="cthr:CTHT_0000570"/>
<dbReference type="AlphaFoldDB" id="G0RYU1"/>
<gene>
    <name evidence="2" type="ORF">CTHT_0000570</name>
</gene>
<dbReference type="RefSeq" id="XP_006690611.1">
    <property type="nucleotide sequence ID" value="XM_006690548.1"/>
</dbReference>
<evidence type="ECO:0000313" key="2">
    <source>
        <dbReference type="EMBL" id="EGS23369.1"/>
    </source>
</evidence>
<feature type="compositionally biased region" description="Basic and acidic residues" evidence="1">
    <location>
        <begin position="55"/>
        <end position="77"/>
    </location>
</feature>